<dbReference type="EMBL" id="JALBWM010000085">
    <property type="protein sequence ID" value="MCO1335834.1"/>
    <property type="molecule type" value="Genomic_DNA"/>
</dbReference>
<reference evidence="1" key="1">
    <citation type="journal article" date="2022" name="Arch. Microbiol.">
        <title>Microbulbifer okhotskensis sp. nov., isolated from a deep bottom sediment of the Okhotsk Sea.</title>
        <authorList>
            <person name="Romanenko L."/>
            <person name="Kurilenko V."/>
            <person name="Otstavnykh N."/>
            <person name="Velansky P."/>
            <person name="Isaeva M."/>
            <person name="Mikhailov V."/>
        </authorList>
    </citation>
    <scope>NUCLEOTIDE SEQUENCE</scope>
    <source>
        <strain evidence="1">OS29</strain>
    </source>
</reference>
<gene>
    <name evidence="1" type="ORF">MO867_15980</name>
</gene>
<evidence type="ECO:0000313" key="2">
    <source>
        <dbReference type="Proteomes" id="UP001139028"/>
    </source>
</evidence>
<dbReference type="AlphaFoldDB" id="A0A9X2J6V8"/>
<sequence>MRVSISSEETSCEDITYNDGLNYGRFDLCEFEVFPYKYSIGKDEFVSLMYRTYEDCRKEIRRDDISCNEISSFSQMNYADIISAFDHPEAFAEAIENFFDRELFEKTLGYSENKKFIINSTEKVEVSNDKITIIGRCFRRQ</sequence>
<dbReference type="Proteomes" id="UP001139028">
    <property type="component" value="Unassembled WGS sequence"/>
</dbReference>
<protein>
    <submittedName>
        <fullName evidence="1">Uncharacterized protein</fullName>
    </submittedName>
</protein>
<keyword evidence="2" id="KW-1185">Reference proteome</keyword>
<organism evidence="1 2">
    <name type="scientific">Microbulbifer okhotskensis</name>
    <dbReference type="NCBI Taxonomy" id="2926617"/>
    <lineage>
        <taxon>Bacteria</taxon>
        <taxon>Pseudomonadati</taxon>
        <taxon>Pseudomonadota</taxon>
        <taxon>Gammaproteobacteria</taxon>
        <taxon>Cellvibrionales</taxon>
        <taxon>Microbulbiferaceae</taxon>
        <taxon>Microbulbifer</taxon>
    </lineage>
</organism>
<dbReference type="RefSeq" id="WP_252470912.1">
    <property type="nucleotide sequence ID" value="NZ_JALBWM010000085.1"/>
</dbReference>
<accession>A0A9X2J6V8</accession>
<evidence type="ECO:0000313" key="1">
    <source>
        <dbReference type="EMBL" id="MCO1335834.1"/>
    </source>
</evidence>
<comment type="caution">
    <text evidence="1">The sequence shown here is derived from an EMBL/GenBank/DDBJ whole genome shotgun (WGS) entry which is preliminary data.</text>
</comment>
<name>A0A9X2J6V8_9GAMM</name>
<proteinExistence type="predicted"/>